<evidence type="ECO:0000313" key="2">
    <source>
        <dbReference type="EnsemblMetazoa" id="CPIJ006446-PA"/>
    </source>
</evidence>
<name>B0WHY5_CULQU</name>
<dbReference type="KEGG" id="cqu:CpipJ_CPIJ006446"/>
<dbReference type="EMBL" id="DS231941">
    <property type="protein sequence ID" value="EDS28067.1"/>
    <property type="molecule type" value="Genomic_DNA"/>
</dbReference>
<dbReference type="EnsemblMetazoa" id="CPIJ006446-RA">
    <property type="protein sequence ID" value="CPIJ006446-PA"/>
    <property type="gene ID" value="CPIJ006446"/>
</dbReference>
<organism>
    <name type="scientific">Culex quinquefasciatus</name>
    <name type="common">Southern house mosquito</name>
    <name type="synonym">Culex pungens</name>
    <dbReference type="NCBI Taxonomy" id="7176"/>
    <lineage>
        <taxon>Eukaryota</taxon>
        <taxon>Metazoa</taxon>
        <taxon>Ecdysozoa</taxon>
        <taxon>Arthropoda</taxon>
        <taxon>Hexapoda</taxon>
        <taxon>Insecta</taxon>
        <taxon>Pterygota</taxon>
        <taxon>Neoptera</taxon>
        <taxon>Endopterygota</taxon>
        <taxon>Diptera</taxon>
        <taxon>Nematocera</taxon>
        <taxon>Culicoidea</taxon>
        <taxon>Culicidae</taxon>
        <taxon>Culicinae</taxon>
        <taxon>Culicini</taxon>
        <taxon>Culex</taxon>
        <taxon>Culex</taxon>
    </lineage>
</organism>
<accession>B0WHY5</accession>
<dbReference type="InParanoid" id="B0WHY5"/>
<dbReference type="STRING" id="7176.B0WHY5"/>
<gene>
    <name evidence="2" type="primary">6038527</name>
    <name evidence="1" type="ORF">CpipJ_CPIJ006446</name>
</gene>
<sequence>MATESGMRVVRQYSDEGRNLAIRAISEANSEASSAARNVMSNLLALLQRLKDTAKEVADPTMIYEQLRILFRDESKYKQC</sequence>
<reference evidence="2" key="2">
    <citation type="submission" date="2021-02" db="UniProtKB">
        <authorList>
            <consortium name="EnsemblMetazoa"/>
        </authorList>
    </citation>
    <scope>IDENTIFICATION</scope>
    <source>
        <strain evidence="2">JHB</strain>
    </source>
</reference>
<reference evidence="1" key="1">
    <citation type="submission" date="2007-03" db="EMBL/GenBank/DDBJ databases">
        <title>Annotation of Culex pipiens quinquefasciatus.</title>
        <authorList>
            <consortium name="The Broad Institute Genome Sequencing Platform"/>
            <person name="Atkinson P.W."/>
            <person name="Hemingway J."/>
            <person name="Christensen B.M."/>
            <person name="Higgs S."/>
            <person name="Kodira C."/>
            <person name="Hannick L."/>
            <person name="Megy K."/>
            <person name="O'Leary S."/>
            <person name="Pearson M."/>
            <person name="Haas B.J."/>
            <person name="Mauceli E."/>
            <person name="Wortman J.R."/>
            <person name="Lee N.H."/>
            <person name="Guigo R."/>
            <person name="Stanke M."/>
            <person name="Alvarado L."/>
            <person name="Amedeo P."/>
            <person name="Antoine C.H."/>
            <person name="Arensburger P."/>
            <person name="Bidwell S.L."/>
            <person name="Crawford M."/>
            <person name="Camaro F."/>
            <person name="Devon K."/>
            <person name="Engels R."/>
            <person name="Hammond M."/>
            <person name="Howarth C."/>
            <person name="Koehrsen M."/>
            <person name="Lawson D."/>
            <person name="Montgomery P."/>
            <person name="Nene V."/>
            <person name="Nusbaum C."/>
            <person name="Puiu D."/>
            <person name="Romero-Severson J."/>
            <person name="Severson D.W."/>
            <person name="Shumway M."/>
            <person name="Sisk P."/>
            <person name="Stolte C."/>
            <person name="Zeng Q."/>
            <person name="Eisenstadt E."/>
            <person name="Fraser-Liggett C."/>
            <person name="Strausberg R."/>
            <person name="Galagan J."/>
            <person name="Birren B."/>
            <person name="Collins F.H."/>
        </authorList>
    </citation>
    <scope>NUCLEOTIDE SEQUENCE [LARGE SCALE GENOMIC DNA]</scope>
    <source>
        <strain evidence="1">JHB</strain>
    </source>
</reference>
<dbReference type="VEuPathDB" id="VectorBase:CPIJ006446"/>
<evidence type="ECO:0000313" key="1">
    <source>
        <dbReference type="EMBL" id="EDS28067.1"/>
    </source>
</evidence>
<evidence type="ECO:0000313" key="3">
    <source>
        <dbReference type="Proteomes" id="UP000002320"/>
    </source>
</evidence>
<dbReference type="OrthoDB" id="9930022at2759"/>
<protein>
    <submittedName>
        <fullName evidence="1 2">Uncharacterized protein</fullName>
    </submittedName>
</protein>
<keyword evidence="3" id="KW-1185">Reference proteome</keyword>
<proteinExistence type="predicted"/>
<dbReference type="AlphaFoldDB" id="B0WHY5"/>
<dbReference type="Proteomes" id="UP000002320">
    <property type="component" value="Unassembled WGS sequence"/>
</dbReference>
<dbReference type="VEuPathDB" id="VectorBase:CQUJHB015558"/>
<dbReference type="HOGENOM" id="CLU_2592112_0_0_1"/>